<reference evidence="1 2" key="1">
    <citation type="submission" date="2017-02" db="EMBL/GenBank/DDBJ databases">
        <title>Differentiating clades of botulinum-neurotoxin-producing Clostridia with a simple, multiplex PCR assay.</title>
        <authorList>
            <person name="Williamson C.H.D."/>
            <person name="Vazquez A."/>
            <person name="Hill K."/>
            <person name="Smith T.J."/>
            <person name="Nottingham R."/>
            <person name="Stone N.E."/>
            <person name="Sobek C.J."/>
            <person name="Cocking J.H."/>
            <person name="Fernandez R.A."/>
            <person name="Caballero P.A."/>
            <person name="Leiser O.P."/>
            <person name="Keim P."/>
            <person name="Sahl J.W."/>
        </authorList>
    </citation>
    <scope>NUCLEOTIDE SEQUENCE [LARGE SCALE GENOMIC DNA]</scope>
    <source>
        <strain evidence="1 2">CLS_DGF_0088_06</strain>
    </source>
</reference>
<gene>
    <name evidence="1" type="ORF">B2H94_09105</name>
</gene>
<protein>
    <submittedName>
        <fullName evidence="1">Uncharacterized protein</fullName>
    </submittedName>
</protein>
<evidence type="ECO:0000313" key="1">
    <source>
        <dbReference type="EMBL" id="OSB19239.1"/>
    </source>
</evidence>
<dbReference type="RefSeq" id="WP_085333452.1">
    <property type="nucleotide sequence ID" value="NZ_MWJJ01000001.1"/>
</dbReference>
<sequence>MLFLIIVLVILGDKKETKQIKESNKKLEGKQETKKCINKKDIVKKSIKDNPDLFKLNESTQEIEGWLQIRIGQKVKDTIYF</sequence>
<evidence type="ECO:0000313" key="2">
    <source>
        <dbReference type="Proteomes" id="UP000193911"/>
    </source>
</evidence>
<organism evidence="1 2">
    <name type="scientific">Clostridium sporogenes</name>
    <dbReference type="NCBI Taxonomy" id="1509"/>
    <lineage>
        <taxon>Bacteria</taxon>
        <taxon>Bacillati</taxon>
        <taxon>Bacillota</taxon>
        <taxon>Clostridia</taxon>
        <taxon>Eubacteriales</taxon>
        <taxon>Clostridiaceae</taxon>
        <taxon>Clostridium</taxon>
    </lineage>
</organism>
<proteinExistence type="predicted"/>
<dbReference type="AlphaFoldDB" id="A0ABD6S0D9"/>
<name>A0ABD6S0D9_CLOSG</name>
<dbReference type="EMBL" id="MWJJ01000001">
    <property type="protein sequence ID" value="OSB19239.1"/>
    <property type="molecule type" value="Genomic_DNA"/>
</dbReference>
<accession>A0ABD6S0D9</accession>
<comment type="caution">
    <text evidence="1">The sequence shown here is derived from an EMBL/GenBank/DDBJ whole genome shotgun (WGS) entry which is preliminary data.</text>
</comment>
<dbReference type="Proteomes" id="UP000193911">
    <property type="component" value="Unassembled WGS sequence"/>
</dbReference>